<dbReference type="AlphaFoldDB" id="A0A508T6U7"/>
<gene>
    <name evidence="1" type="ORF">CI1B_32970</name>
</gene>
<name>A0A508T6U7_9BRAD</name>
<dbReference type="EMBL" id="CAADFC020000011">
    <property type="protein sequence ID" value="VIO70643.1"/>
    <property type="molecule type" value="Genomic_DNA"/>
</dbReference>
<sequence>MPKRTTDRPKLNPVNVGAAAIDIGSQMHMAAVDRFPLTRQYVRSAHCTPPLTAALFDGGERCRS</sequence>
<protein>
    <submittedName>
        <fullName evidence="1">Uncharacterized protein</fullName>
    </submittedName>
</protein>
<dbReference type="Proteomes" id="UP000328092">
    <property type="component" value="Unassembled WGS sequence"/>
</dbReference>
<evidence type="ECO:0000313" key="2">
    <source>
        <dbReference type="Proteomes" id="UP000328092"/>
    </source>
</evidence>
<reference evidence="1" key="1">
    <citation type="submission" date="2019-02" db="EMBL/GenBank/DDBJ databases">
        <authorList>
            <person name="Pothier F.J."/>
        </authorList>
    </citation>
    <scope>NUCLEOTIDE SEQUENCE</scope>
    <source>
        <strain evidence="1">CI-1B</strain>
    </source>
</reference>
<proteinExistence type="predicted"/>
<evidence type="ECO:0000313" key="1">
    <source>
        <dbReference type="EMBL" id="VIO70643.1"/>
    </source>
</evidence>
<comment type="caution">
    <text evidence="1">The sequence shown here is derived from an EMBL/GenBank/DDBJ whole genome shotgun (WGS) entry which is preliminary data.</text>
</comment>
<accession>A0A508T6U7</accession>
<organism evidence="1 2">
    <name type="scientific">Bradyrhizobium ivorense</name>
    <dbReference type="NCBI Taxonomy" id="2511166"/>
    <lineage>
        <taxon>Bacteria</taxon>
        <taxon>Pseudomonadati</taxon>
        <taxon>Pseudomonadota</taxon>
        <taxon>Alphaproteobacteria</taxon>
        <taxon>Hyphomicrobiales</taxon>
        <taxon>Nitrobacteraceae</taxon>
        <taxon>Bradyrhizobium</taxon>
    </lineage>
</organism>
<keyword evidence="2" id="KW-1185">Reference proteome</keyword>